<sequence length="121" mass="12630">MTQLSLFDAIAPVSPVVVPASAVTASEPAASSASKPSSASSNDSGRTDDSGTSLLALAELIREGREQLAAHRGTTQRPIQRIGDLAQAVLHRHDLVARRRAASRQKANDFDAATDNVQVAS</sequence>
<organism evidence="2 3">
    <name type="scientific">Rhodopirellula halodulae</name>
    <dbReference type="NCBI Taxonomy" id="2894198"/>
    <lineage>
        <taxon>Bacteria</taxon>
        <taxon>Pseudomonadati</taxon>
        <taxon>Planctomycetota</taxon>
        <taxon>Planctomycetia</taxon>
        <taxon>Pirellulales</taxon>
        <taxon>Pirellulaceae</taxon>
        <taxon>Rhodopirellula</taxon>
    </lineage>
</organism>
<feature type="region of interest" description="Disordered" evidence="1">
    <location>
        <begin position="20"/>
        <end position="53"/>
    </location>
</feature>
<dbReference type="RefSeq" id="WP_230253366.1">
    <property type="nucleotide sequence ID" value="NZ_JAJKFV010000011.1"/>
</dbReference>
<evidence type="ECO:0000256" key="1">
    <source>
        <dbReference type="SAM" id="MobiDB-lite"/>
    </source>
</evidence>
<keyword evidence="3" id="KW-1185">Reference proteome</keyword>
<evidence type="ECO:0000313" key="2">
    <source>
        <dbReference type="EMBL" id="MCC9642663.1"/>
    </source>
</evidence>
<protein>
    <submittedName>
        <fullName evidence="2">Uncharacterized protein</fullName>
    </submittedName>
</protein>
<reference evidence="2" key="1">
    <citation type="submission" date="2021-11" db="EMBL/GenBank/DDBJ databases">
        <title>Genome sequence.</title>
        <authorList>
            <person name="Sun Q."/>
        </authorList>
    </citation>
    <scope>NUCLEOTIDE SEQUENCE</scope>
    <source>
        <strain evidence="2">JC740</strain>
    </source>
</reference>
<feature type="compositionally biased region" description="Low complexity" evidence="1">
    <location>
        <begin position="20"/>
        <end position="41"/>
    </location>
</feature>
<gene>
    <name evidence="2" type="ORF">LOC71_10280</name>
</gene>
<dbReference type="EMBL" id="JAJKFW010000022">
    <property type="protein sequence ID" value="MCC9642663.1"/>
    <property type="molecule type" value="Genomic_DNA"/>
</dbReference>
<comment type="caution">
    <text evidence="2">The sequence shown here is derived from an EMBL/GenBank/DDBJ whole genome shotgun (WGS) entry which is preliminary data.</text>
</comment>
<feature type="region of interest" description="Disordered" evidence="1">
    <location>
        <begin position="100"/>
        <end position="121"/>
    </location>
</feature>
<name>A0ABS8NGH3_9BACT</name>
<evidence type="ECO:0000313" key="3">
    <source>
        <dbReference type="Proteomes" id="UP001430306"/>
    </source>
</evidence>
<accession>A0ABS8NGH3</accession>
<proteinExistence type="predicted"/>
<dbReference type="Proteomes" id="UP001430306">
    <property type="component" value="Unassembled WGS sequence"/>
</dbReference>